<dbReference type="InterPro" id="IPR003122">
    <property type="entry name" value="Tar_rcpt_lig-bd"/>
</dbReference>
<dbReference type="Proteomes" id="UP000294489">
    <property type="component" value="Unassembled WGS sequence"/>
</dbReference>
<organism evidence="8 9">
    <name type="scientific">Modicisalibacter xianhensis</name>
    <dbReference type="NCBI Taxonomy" id="442341"/>
    <lineage>
        <taxon>Bacteria</taxon>
        <taxon>Pseudomonadati</taxon>
        <taxon>Pseudomonadota</taxon>
        <taxon>Gammaproteobacteria</taxon>
        <taxon>Oceanospirillales</taxon>
        <taxon>Halomonadaceae</taxon>
        <taxon>Modicisalibacter</taxon>
    </lineage>
</organism>
<dbReference type="GO" id="GO:0007165">
    <property type="term" value="P:signal transduction"/>
    <property type="evidence" value="ECO:0007669"/>
    <property type="project" value="UniProtKB-KW"/>
</dbReference>
<evidence type="ECO:0000256" key="4">
    <source>
        <dbReference type="ARBA" id="ARBA00022989"/>
    </source>
</evidence>
<evidence type="ECO:0000256" key="1">
    <source>
        <dbReference type="ARBA" id="ARBA00004236"/>
    </source>
</evidence>
<feature type="domain" description="Chemotaxis methyl-accepting receptor Tar-related ligand-binding" evidence="7">
    <location>
        <begin position="2"/>
        <end position="69"/>
    </location>
</feature>
<comment type="subcellular location">
    <subcellularLocation>
        <location evidence="1">Cell membrane</location>
    </subcellularLocation>
</comment>
<sequence length="72" mass="7703">MKNLTVNGSLTAALLVLVLMIGAIRALGFYSNSTSARAIGELSEVNVEQTNAINRTQVSLLRARLMLESLSP</sequence>
<gene>
    <name evidence="8" type="ORF">DFO67_1063</name>
</gene>
<evidence type="ECO:0000313" key="9">
    <source>
        <dbReference type="Proteomes" id="UP000294489"/>
    </source>
</evidence>
<keyword evidence="6" id="KW-0807">Transducer</keyword>
<keyword evidence="4" id="KW-1133">Transmembrane helix</keyword>
<protein>
    <submittedName>
        <fullName evidence="8">Tar-like ligand binding protein</fullName>
    </submittedName>
</protein>
<evidence type="ECO:0000256" key="2">
    <source>
        <dbReference type="ARBA" id="ARBA00022475"/>
    </source>
</evidence>
<dbReference type="GO" id="GO:0006935">
    <property type="term" value="P:chemotaxis"/>
    <property type="evidence" value="ECO:0007669"/>
    <property type="project" value="InterPro"/>
</dbReference>
<accession>A0A4R8FSY3</accession>
<name>A0A4R8FSY3_9GAMM</name>
<evidence type="ECO:0000259" key="7">
    <source>
        <dbReference type="Pfam" id="PF02203"/>
    </source>
</evidence>
<dbReference type="OrthoDB" id="2489132at2"/>
<evidence type="ECO:0000256" key="6">
    <source>
        <dbReference type="ARBA" id="ARBA00023224"/>
    </source>
</evidence>
<comment type="caution">
    <text evidence="8">The sequence shown here is derived from an EMBL/GenBank/DDBJ whole genome shotgun (WGS) entry which is preliminary data.</text>
</comment>
<dbReference type="Pfam" id="PF02203">
    <property type="entry name" value="TarH"/>
    <property type="match status" value="1"/>
</dbReference>
<dbReference type="AlphaFoldDB" id="A0A4R8FSY3"/>
<evidence type="ECO:0000256" key="3">
    <source>
        <dbReference type="ARBA" id="ARBA00022692"/>
    </source>
</evidence>
<keyword evidence="5" id="KW-0472">Membrane</keyword>
<evidence type="ECO:0000313" key="8">
    <source>
        <dbReference type="EMBL" id="TDX29765.1"/>
    </source>
</evidence>
<dbReference type="RefSeq" id="WP_134017407.1">
    <property type="nucleotide sequence ID" value="NZ_SOEC01000006.1"/>
</dbReference>
<keyword evidence="3" id="KW-0812">Transmembrane</keyword>
<evidence type="ECO:0000256" key="5">
    <source>
        <dbReference type="ARBA" id="ARBA00023136"/>
    </source>
</evidence>
<dbReference type="EMBL" id="SOEC01000006">
    <property type="protein sequence ID" value="TDX29765.1"/>
    <property type="molecule type" value="Genomic_DNA"/>
</dbReference>
<dbReference type="GO" id="GO:0005886">
    <property type="term" value="C:plasma membrane"/>
    <property type="evidence" value="ECO:0007669"/>
    <property type="project" value="UniProtKB-SubCell"/>
</dbReference>
<keyword evidence="2" id="KW-1003">Cell membrane</keyword>
<reference evidence="8 9" key="1">
    <citation type="submission" date="2019-03" db="EMBL/GenBank/DDBJ databases">
        <title>Freshwater and sediment microbial communities from various areas in North America, analyzing microbe dynamics in response to fracking.</title>
        <authorList>
            <person name="Lamendella R."/>
        </authorList>
    </citation>
    <scope>NUCLEOTIDE SEQUENCE [LARGE SCALE GENOMIC DNA]</scope>
    <source>
        <strain evidence="8 9">6_TX</strain>
    </source>
</reference>
<proteinExistence type="predicted"/>